<dbReference type="AlphaFoldDB" id="A0A1F5Z762"/>
<keyword evidence="1" id="KW-0812">Transmembrane</keyword>
<proteinExistence type="predicted"/>
<organism evidence="2 3">
    <name type="scientific">Candidatus Gottesmanbacteria bacterium RIFCSPHIGHO2_01_FULL_40_15</name>
    <dbReference type="NCBI Taxonomy" id="1798376"/>
    <lineage>
        <taxon>Bacteria</taxon>
        <taxon>Candidatus Gottesmaniibacteriota</taxon>
    </lineage>
</organism>
<name>A0A1F5Z762_9BACT</name>
<comment type="caution">
    <text evidence="2">The sequence shown here is derived from an EMBL/GenBank/DDBJ whole genome shotgun (WGS) entry which is preliminary data.</text>
</comment>
<dbReference type="EMBL" id="MFJF01000005">
    <property type="protein sequence ID" value="OGG08215.1"/>
    <property type="molecule type" value="Genomic_DNA"/>
</dbReference>
<protein>
    <submittedName>
        <fullName evidence="2">Uncharacterized protein</fullName>
    </submittedName>
</protein>
<sequence>MFVSHNTYRLTVAVGIRTANSVRVIPVIEALTGKGIPLGTALAFMTSIITISIPQALILKKVMIWE</sequence>
<evidence type="ECO:0000313" key="2">
    <source>
        <dbReference type="EMBL" id="OGG08215.1"/>
    </source>
</evidence>
<feature type="transmembrane region" description="Helical" evidence="1">
    <location>
        <begin position="36"/>
        <end position="59"/>
    </location>
</feature>
<keyword evidence="1" id="KW-0472">Membrane</keyword>
<dbReference type="Proteomes" id="UP000177354">
    <property type="component" value="Unassembled WGS sequence"/>
</dbReference>
<evidence type="ECO:0000313" key="3">
    <source>
        <dbReference type="Proteomes" id="UP000177354"/>
    </source>
</evidence>
<reference evidence="2 3" key="1">
    <citation type="journal article" date="2016" name="Nat. Commun.">
        <title>Thousands of microbial genomes shed light on interconnected biogeochemical processes in an aquifer system.</title>
        <authorList>
            <person name="Anantharaman K."/>
            <person name="Brown C.T."/>
            <person name="Hug L.A."/>
            <person name="Sharon I."/>
            <person name="Castelle C.J."/>
            <person name="Probst A.J."/>
            <person name="Thomas B.C."/>
            <person name="Singh A."/>
            <person name="Wilkins M.J."/>
            <person name="Karaoz U."/>
            <person name="Brodie E.L."/>
            <person name="Williams K.H."/>
            <person name="Hubbard S.S."/>
            <person name="Banfield J.F."/>
        </authorList>
    </citation>
    <scope>NUCLEOTIDE SEQUENCE [LARGE SCALE GENOMIC DNA]</scope>
</reference>
<keyword evidence="1" id="KW-1133">Transmembrane helix</keyword>
<gene>
    <name evidence="2" type="ORF">A2777_02415</name>
</gene>
<accession>A0A1F5Z762</accession>
<evidence type="ECO:0000256" key="1">
    <source>
        <dbReference type="SAM" id="Phobius"/>
    </source>
</evidence>